<proteinExistence type="predicted"/>
<protein>
    <submittedName>
        <fullName evidence="1">Uncharacterized protein</fullName>
    </submittedName>
</protein>
<organism evidence="1 2">
    <name type="scientific">Prunus armeniaca</name>
    <name type="common">Apricot</name>
    <name type="synonym">Armeniaca vulgaris</name>
    <dbReference type="NCBI Taxonomy" id="36596"/>
    <lineage>
        <taxon>Eukaryota</taxon>
        <taxon>Viridiplantae</taxon>
        <taxon>Streptophyta</taxon>
        <taxon>Embryophyta</taxon>
        <taxon>Tracheophyta</taxon>
        <taxon>Spermatophyta</taxon>
        <taxon>Magnoliopsida</taxon>
        <taxon>eudicotyledons</taxon>
        <taxon>Gunneridae</taxon>
        <taxon>Pentapetalae</taxon>
        <taxon>rosids</taxon>
        <taxon>fabids</taxon>
        <taxon>Rosales</taxon>
        <taxon>Rosaceae</taxon>
        <taxon>Amygdaloideae</taxon>
        <taxon>Amygdaleae</taxon>
        <taxon>Prunus</taxon>
    </lineage>
</organism>
<evidence type="ECO:0000313" key="1">
    <source>
        <dbReference type="EMBL" id="CAB4301281.1"/>
    </source>
</evidence>
<accession>A0A6J5WLN8</accession>
<dbReference type="EMBL" id="CAEKKB010000002">
    <property type="protein sequence ID" value="CAB4301281.1"/>
    <property type="molecule type" value="Genomic_DNA"/>
</dbReference>
<keyword evidence="2" id="KW-1185">Reference proteome</keyword>
<evidence type="ECO:0000313" key="2">
    <source>
        <dbReference type="Proteomes" id="UP000507245"/>
    </source>
</evidence>
<sequence length="100" mass="11767">MNTYIENLTNITLSAIHNVFESLTLTCVDYEGCTKKHNTGKYRQNTQQIQTSGYLHHLAPLKHLYQKNHDNYMSHFRLELIECANFHPLGLSYRIIQLSW</sequence>
<name>A0A6J5WLN8_PRUAR</name>
<reference evidence="2" key="1">
    <citation type="journal article" date="2020" name="Genome Biol.">
        <title>Gamete binning: chromosome-level and haplotype-resolved genome assembly enabled by high-throughput single-cell sequencing of gamete genomes.</title>
        <authorList>
            <person name="Campoy J.A."/>
            <person name="Sun H."/>
            <person name="Goel M."/>
            <person name="Jiao W.-B."/>
            <person name="Folz-Donahue K."/>
            <person name="Wang N."/>
            <person name="Rubio M."/>
            <person name="Liu C."/>
            <person name="Kukat C."/>
            <person name="Ruiz D."/>
            <person name="Huettel B."/>
            <person name="Schneeberger K."/>
        </authorList>
    </citation>
    <scope>NUCLEOTIDE SEQUENCE [LARGE SCALE GENOMIC DNA]</scope>
    <source>
        <strain evidence="2">cv. Rojo Pasion</strain>
    </source>
</reference>
<gene>
    <name evidence="1" type="ORF">ORAREDHAP_LOCUS16769</name>
</gene>
<dbReference type="AlphaFoldDB" id="A0A6J5WLN8"/>
<dbReference type="Proteomes" id="UP000507245">
    <property type="component" value="Unassembled WGS sequence"/>
</dbReference>